<reference evidence="5" key="1">
    <citation type="submission" date="2016-10" db="EMBL/GenBank/DDBJ databases">
        <authorList>
            <person name="Varghese N."/>
            <person name="Submissions S."/>
        </authorList>
    </citation>
    <scope>NUCLEOTIDE SEQUENCE [LARGE SCALE GENOMIC DNA]</scope>
    <source>
        <strain evidence="5">OK042</strain>
    </source>
</reference>
<protein>
    <submittedName>
        <fullName evidence="4">Acetyltransferase (GNAT) family protein</fullName>
    </submittedName>
</protein>
<dbReference type="Gene3D" id="3.40.630.30">
    <property type="match status" value="1"/>
</dbReference>
<gene>
    <name evidence="4" type="ORF">SAMN05518846_101102</name>
</gene>
<keyword evidence="2" id="KW-0012">Acyltransferase</keyword>
<sequence length="158" mass="18001">MDILIRSAQPDDYASLLSLFWQVHHLHVVERPDLYKKNATPVGEELFHNQLTDDKQQIFVATLGNEIVGVVVLKEEEIPENSFVNARRILLVDSLCVADSHRKKGIGSKLLQYAFDFGRGLKVDSIELGVIEANQNAIHFYQSMGMTTKSRKMEFRLD</sequence>
<dbReference type="GO" id="GO:0016747">
    <property type="term" value="F:acyltransferase activity, transferring groups other than amino-acyl groups"/>
    <property type="evidence" value="ECO:0007669"/>
    <property type="project" value="InterPro"/>
</dbReference>
<feature type="domain" description="N-acetyltransferase" evidence="3">
    <location>
        <begin position="3"/>
        <end position="158"/>
    </location>
</feature>
<proteinExistence type="predicted"/>
<dbReference type="PROSITE" id="PS51186">
    <property type="entry name" value="GNAT"/>
    <property type="match status" value="1"/>
</dbReference>
<dbReference type="InterPro" id="IPR016181">
    <property type="entry name" value="Acyl_CoA_acyltransferase"/>
</dbReference>
<name>A0A1I3KVH1_9BACL</name>
<dbReference type="SUPFAM" id="SSF55729">
    <property type="entry name" value="Acyl-CoA N-acyltransferases (Nat)"/>
    <property type="match status" value="1"/>
</dbReference>
<dbReference type="EMBL" id="FORT01000001">
    <property type="protein sequence ID" value="SFI76394.1"/>
    <property type="molecule type" value="Genomic_DNA"/>
</dbReference>
<dbReference type="CDD" id="cd04301">
    <property type="entry name" value="NAT_SF"/>
    <property type="match status" value="1"/>
</dbReference>
<accession>A0A1I3KVH1</accession>
<keyword evidence="1 4" id="KW-0808">Transferase</keyword>
<dbReference type="InterPro" id="IPR050680">
    <property type="entry name" value="YpeA/RimI_acetyltransf"/>
</dbReference>
<dbReference type="STRING" id="1884381.SAMN05518846_101102"/>
<dbReference type="PANTHER" id="PTHR43420">
    <property type="entry name" value="ACETYLTRANSFERASE"/>
    <property type="match status" value="1"/>
</dbReference>
<evidence type="ECO:0000313" key="4">
    <source>
        <dbReference type="EMBL" id="SFI76394.1"/>
    </source>
</evidence>
<evidence type="ECO:0000259" key="3">
    <source>
        <dbReference type="PROSITE" id="PS51186"/>
    </source>
</evidence>
<evidence type="ECO:0000256" key="2">
    <source>
        <dbReference type="ARBA" id="ARBA00023315"/>
    </source>
</evidence>
<evidence type="ECO:0000313" key="5">
    <source>
        <dbReference type="Proteomes" id="UP000198915"/>
    </source>
</evidence>
<dbReference type="InterPro" id="IPR000182">
    <property type="entry name" value="GNAT_dom"/>
</dbReference>
<evidence type="ECO:0000256" key="1">
    <source>
        <dbReference type="ARBA" id="ARBA00022679"/>
    </source>
</evidence>
<dbReference type="RefSeq" id="WP_092265995.1">
    <property type="nucleotide sequence ID" value="NZ_FORT01000001.1"/>
</dbReference>
<dbReference type="Proteomes" id="UP000198915">
    <property type="component" value="Unassembled WGS sequence"/>
</dbReference>
<dbReference type="AlphaFoldDB" id="A0A1I3KVH1"/>
<dbReference type="Pfam" id="PF00583">
    <property type="entry name" value="Acetyltransf_1"/>
    <property type="match status" value="1"/>
</dbReference>
<keyword evidence="5" id="KW-1185">Reference proteome</keyword>
<organism evidence="4 5">
    <name type="scientific">Brevibacillus centrosporus</name>
    <dbReference type="NCBI Taxonomy" id="54910"/>
    <lineage>
        <taxon>Bacteria</taxon>
        <taxon>Bacillati</taxon>
        <taxon>Bacillota</taxon>
        <taxon>Bacilli</taxon>
        <taxon>Bacillales</taxon>
        <taxon>Paenibacillaceae</taxon>
        <taxon>Brevibacillus</taxon>
    </lineage>
</organism>